<dbReference type="EMBL" id="WHWC01000014">
    <property type="protein sequence ID" value="KAG8370546.1"/>
    <property type="molecule type" value="Genomic_DNA"/>
</dbReference>
<evidence type="ECO:0000313" key="4">
    <source>
        <dbReference type="Proteomes" id="UP000826271"/>
    </source>
</evidence>
<dbReference type="Proteomes" id="UP000826271">
    <property type="component" value="Unassembled WGS sequence"/>
</dbReference>
<dbReference type="InterPro" id="IPR001810">
    <property type="entry name" value="F-box_dom"/>
</dbReference>
<comment type="caution">
    <text evidence="3">The sequence shown here is derived from an EMBL/GenBank/DDBJ whole genome shotgun (WGS) entry which is preliminary data.</text>
</comment>
<dbReference type="AlphaFoldDB" id="A0AAV6WR46"/>
<dbReference type="Pfam" id="PF03478">
    <property type="entry name" value="Beta-prop_KIB1-4"/>
    <property type="match status" value="1"/>
</dbReference>
<evidence type="ECO:0008006" key="5">
    <source>
        <dbReference type="Google" id="ProtNLM"/>
    </source>
</evidence>
<dbReference type="Pfam" id="PF12937">
    <property type="entry name" value="F-box-like"/>
    <property type="match status" value="1"/>
</dbReference>
<evidence type="ECO:0000313" key="3">
    <source>
        <dbReference type="EMBL" id="KAG8370546.1"/>
    </source>
</evidence>
<dbReference type="CDD" id="cd09917">
    <property type="entry name" value="F-box_SF"/>
    <property type="match status" value="1"/>
</dbReference>
<dbReference type="PANTHER" id="PTHR33127:SF5">
    <property type="entry name" value="TRANSMEMBRANE PROTEIN"/>
    <property type="match status" value="1"/>
</dbReference>
<evidence type="ECO:0000259" key="2">
    <source>
        <dbReference type="Pfam" id="PF12937"/>
    </source>
</evidence>
<name>A0AAV6WR46_9LAMI</name>
<dbReference type="SUPFAM" id="SSF81383">
    <property type="entry name" value="F-box domain"/>
    <property type="match status" value="1"/>
</dbReference>
<dbReference type="Gene3D" id="1.20.1280.50">
    <property type="match status" value="1"/>
</dbReference>
<organism evidence="3 4">
    <name type="scientific">Buddleja alternifolia</name>
    <dbReference type="NCBI Taxonomy" id="168488"/>
    <lineage>
        <taxon>Eukaryota</taxon>
        <taxon>Viridiplantae</taxon>
        <taxon>Streptophyta</taxon>
        <taxon>Embryophyta</taxon>
        <taxon>Tracheophyta</taxon>
        <taxon>Spermatophyta</taxon>
        <taxon>Magnoliopsida</taxon>
        <taxon>eudicotyledons</taxon>
        <taxon>Gunneridae</taxon>
        <taxon>Pentapetalae</taxon>
        <taxon>asterids</taxon>
        <taxon>lamiids</taxon>
        <taxon>Lamiales</taxon>
        <taxon>Scrophulariaceae</taxon>
        <taxon>Buddlejeae</taxon>
        <taxon>Buddleja</taxon>
    </lineage>
</organism>
<feature type="domain" description="F-box" evidence="2">
    <location>
        <begin position="4"/>
        <end position="38"/>
    </location>
</feature>
<accession>A0AAV6WR46</accession>
<dbReference type="PANTHER" id="PTHR33127">
    <property type="entry name" value="TRANSMEMBRANE PROTEIN"/>
    <property type="match status" value="1"/>
</dbReference>
<sequence>MTGWTDLPKELLSLILSNLFGLDKYTFSLVCKSWNAASAISPYRHSPYLMSYQWNRAWKFFQYDLIFDKKFPELPKAHIRCSKYGWLLMSGFAFSLYFFDPFNGRRIYLPKSDFRQAITCFFHEPTSPDCFIVGMANSVDGLSIEIGVLNHGENKWKKYTYHSKTPFYVSICNPALHRGQLYCLDVAGNIATFDINNHGSETSWIVHTKCLSPPRLRQKLRQHFLIKVCGILFAVLLAHEERKVNVFKLLEPDMRWEVVEDLGDKMFYVSHTACLAHINPQTSMANKIYFPKFHGDNGVFYCLKTRKYHSFKGDYSSKKSYGLNDNDFATWIMPTPFEEFSRDFSWCPEVDDEIPCINLDKGSGDIRI</sequence>
<reference evidence="3" key="1">
    <citation type="submission" date="2019-10" db="EMBL/GenBank/DDBJ databases">
        <authorList>
            <person name="Zhang R."/>
            <person name="Pan Y."/>
            <person name="Wang J."/>
            <person name="Ma R."/>
            <person name="Yu S."/>
        </authorList>
    </citation>
    <scope>NUCLEOTIDE SEQUENCE</scope>
    <source>
        <strain evidence="3">LA-IB0</strain>
        <tissue evidence="3">Leaf</tissue>
    </source>
</reference>
<protein>
    <recommendedName>
        <fullName evidence="5">F-box domain-containing protein</fullName>
    </recommendedName>
</protein>
<dbReference type="InterPro" id="IPR036047">
    <property type="entry name" value="F-box-like_dom_sf"/>
</dbReference>
<feature type="domain" description="KIB1-4 beta-propeller" evidence="1">
    <location>
        <begin position="68"/>
        <end position="300"/>
    </location>
</feature>
<gene>
    <name evidence="3" type="ORF">BUALT_Bualt14G0128300</name>
</gene>
<proteinExistence type="predicted"/>
<dbReference type="InterPro" id="IPR005174">
    <property type="entry name" value="KIB1-4_b-propeller"/>
</dbReference>
<evidence type="ECO:0000259" key="1">
    <source>
        <dbReference type="Pfam" id="PF03478"/>
    </source>
</evidence>
<keyword evidence="4" id="KW-1185">Reference proteome</keyword>